<dbReference type="InterPro" id="IPR044742">
    <property type="entry name" value="DEAD/DEAH_RhlB"/>
</dbReference>
<dbReference type="Pfam" id="PF00270">
    <property type="entry name" value="DEAD"/>
    <property type="match status" value="1"/>
</dbReference>
<evidence type="ECO:0000256" key="2">
    <source>
        <dbReference type="ARBA" id="ARBA00022741"/>
    </source>
</evidence>
<dbReference type="GO" id="GO:0003724">
    <property type="term" value="F:RNA helicase activity"/>
    <property type="evidence" value="ECO:0007669"/>
    <property type="project" value="UniProtKB-EC"/>
</dbReference>
<dbReference type="InterPro" id="IPR014001">
    <property type="entry name" value="Helicase_ATP-bd"/>
</dbReference>
<dbReference type="InterPro" id="IPR014014">
    <property type="entry name" value="RNA_helicase_DEAD_Q_motif"/>
</dbReference>
<dbReference type="CDD" id="cd00268">
    <property type="entry name" value="DEADc"/>
    <property type="match status" value="1"/>
</dbReference>
<name>A0A3E0W9U1_9MICO</name>
<accession>A0A3E0W9U1</accession>
<dbReference type="Pfam" id="PF00271">
    <property type="entry name" value="Helicase_C"/>
    <property type="match status" value="1"/>
</dbReference>
<gene>
    <name evidence="12" type="ORF">B7R25_10340</name>
</gene>
<keyword evidence="4 7" id="KW-0347">Helicase</keyword>
<sequence>MVGDAFLTDTTFADLKIEPDLVQALASKGILHPFPIQTQTIPLGLEGQDIIGQAKTGTGKTFGFGLPLLQRLGANPEPGVQALVVVPTRELAVQVTEDLQLAASNRPTTVIAIYGGKSYEGQIEQLKAGAQVVVGTPGRLLDLAGQRLLSLANVKVMVLDEADKMLDLGFLADVEKLFSQTPAGRHTMLFSATMPGPVVALARRFMSRPIHIRATDPDEGLTQANIKHVVYRAHNLDKDEVIARILQAEGRGKTVIFTRTKRAAARLVEELGDRGFNAAAVHGDLNQEQRERAMAAFKAGKRDVLIATDVAARGIDVNDVTHVINHTIPEDEKTYLHRAGRTGRAGKTGIAVTFVDWDDLHKWALINRALDMGQPEPVETYSSSPHLYTDLDIPAGVKGRLKPTPAAKGPEGAASRPPREGGSGSRGPREGGREGGRDGGRGGSSRGDSSRGDSGRGDSRGAGNGRTGESRGTATAEAGNLDSSRSTGGTAGAGTTEAARDNRGSQGTGRGTRDSSRVYADSDTTTAFEGAQRPPRLPRETAEPRDGDDRPQRARNRSRNRSGASGAAAGNGQAGTQQGGNQQGGSASSSEAVASAMHGETTAVSFSGSGEAQAAGRSEGAASGSHAGHEHHDGNSAPRRRSRSRGRAPRAE</sequence>
<dbReference type="GO" id="GO:0033592">
    <property type="term" value="F:RNA strand annealing activity"/>
    <property type="evidence" value="ECO:0007669"/>
    <property type="project" value="TreeGrafter"/>
</dbReference>
<feature type="compositionally biased region" description="Low complexity" evidence="8">
    <location>
        <begin position="607"/>
        <end position="626"/>
    </location>
</feature>
<evidence type="ECO:0000256" key="5">
    <source>
        <dbReference type="ARBA" id="ARBA00022840"/>
    </source>
</evidence>
<protein>
    <recommendedName>
        <fullName evidence="1">RNA helicase</fullName>
        <ecNumber evidence="1">3.6.4.13</ecNumber>
    </recommendedName>
</protein>
<dbReference type="InterPro" id="IPR027417">
    <property type="entry name" value="P-loop_NTPase"/>
</dbReference>
<evidence type="ECO:0000256" key="3">
    <source>
        <dbReference type="ARBA" id="ARBA00022801"/>
    </source>
</evidence>
<feature type="compositionally biased region" description="Low complexity" evidence="8">
    <location>
        <begin position="561"/>
        <end position="576"/>
    </location>
</feature>
<dbReference type="SMART" id="SM00487">
    <property type="entry name" value="DEXDc"/>
    <property type="match status" value="1"/>
</dbReference>
<dbReference type="InterPro" id="IPR011545">
    <property type="entry name" value="DEAD/DEAH_box_helicase_dom"/>
</dbReference>
<feature type="compositionally biased region" description="Basic and acidic residues" evidence="8">
    <location>
        <begin position="537"/>
        <end position="552"/>
    </location>
</feature>
<dbReference type="InterPro" id="IPR001650">
    <property type="entry name" value="Helicase_C-like"/>
</dbReference>
<dbReference type="InterPro" id="IPR050547">
    <property type="entry name" value="DEAD_box_RNA_helicases"/>
</dbReference>
<reference evidence="12 13" key="1">
    <citation type="submission" date="2017-04" db="EMBL/GenBank/DDBJ databases">
        <title>Comparative genome analysis of Subtercola boreus.</title>
        <authorList>
            <person name="Cho Y.-J."/>
            <person name="Cho A."/>
            <person name="Kim O.-S."/>
            <person name="Lee J.-I."/>
        </authorList>
    </citation>
    <scope>NUCLEOTIDE SEQUENCE [LARGE SCALE GENOMIC DNA]</scope>
    <source>
        <strain evidence="12 13">P28004</strain>
    </source>
</reference>
<evidence type="ECO:0000256" key="1">
    <source>
        <dbReference type="ARBA" id="ARBA00012552"/>
    </source>
</evidence>
<feature type="domain" description="DEAD-box RNA helicase Q" evidence="11">
    <location>
        <begin position="10"/>
        <end position="38"/>
    </location>
</feature>
<dbReference type="SUPFAM" id="SSF52540">
    <property type="entry name" value="P-loop containing nucleoside triphosphate hydrolases"/>
    <property type="match status" value="1"/>
</dbReference>
<evidence type="ECO:0000259" key="9">
    <source>
        <dbReference type="PROSITE" id="PS51192"/>
    </source>
</evidence>
<proteinExistence type="inferred from homology"/>
<evidence type="ECO:0000256" key="8">
    <source>
        <dbReference type="SAM" id="MobiDB-lite"/>
    </source>
</evidence>
<dbReference type="Proteomes" id="UP000257080">
    <property type="component" value="Unassembled WGS sequence"/>
</dbReference>
<comment type="caution">
    <text evidence="12">The sequence shown here is derived from an EMBL/GenBank/DDBJ whole genome shotgun (WGS) entry which is preliminary data.</text>
</comment>
<evidence type="ECO:0000256" key="7">
    <source>
        <dbReference type="RuleBase" id="RU000492"/>
    </source>
</evidence>
<dbReference type="SMART" id="SM00490">
    <property type="entry name" value="HELICc"/>
    <property type="match status" value="1"/>
</dbReference>
<dbReference type="AlphaFoldDB" id="A0A3E0W9U1"/>
<keyword evidence="3 7" id="KW-0378">Hydrolase</keyword>
<dbReference type="PROSITE" id="PS51195">
    <property type="entry name" value="Q_MOTIF"/>
    <property type="match status" value="1"/>
</dbReference>
<feature type="region of interest" description="Disordered" evidence="8">
    <location>
        <begin position="394"/>
        <end position="652"/>
    </location>
</feature>
<feature type="compositionally biased region" description="Basic and acidic residues" evidence="8">
    <location>
        <begin position="448"/>
        <end position="459"/>
    </location>
</feature>
<dbReference type="GO" id="GO:0016787">
    <property type="term" value="F:hydrolase activity"/>
    <property type="evidence" value="ECO:0007669"/>
    <property type="project" value="UniProtKB-KW"/>
</dbReference>
<comment type="similarity">
    <text evidence="7">Belongs to the DEAD box helicase family.</text>
</comment>
<evidence type="ECO:0000256" key="4">
    <source>
        <dbReference type="ARBA" id="ARBA00022806"/>
    </source>
</evidence>
<feature type="short sequence motif" description="Q motif" evidence="6">
    <location>
        <begin position="10"/>
        <end position="38"/>
    </location>
</feature>
<dbReference type="PANTHER" id="PTHR47963:SF8">
    <property type="entry name" value="ATP-DEPENDENT RNA HELICASE DEAD"/>
    <property type="match status" value="1"/>
</dbReference>
<dbReference type="PROSITE" id="PS51192">
    <property type="entry name" value="HELICASE_ATP_BIND_1"/>
    <property type="match status" value="1"/>
</dbReference>
<dbReference type="GO" id="GO:0005524">
    <property type="term" value="F:ATP binding"/>
    <property type="evidence" value="ECO:0007669"/>
    <property type="project" value="UniProtKB-KW"/>
</dbReference>
<evidence type="ECO:0000259" key="11">
    <source>
        <dbReference type="PROSITE" id="PS51195"/>
    </source>
</evidence>
<dbReference type="GO" id="GO:0005829">
    <property type="term" value="C:cytosol"/>
    <property type="evidence" value="ECO:0007669"/>
    <property type="project" value="TreeGrafter"/>
</dbReference>
<feature type="domain" description="Helicase ATP-binding" evidence="9">
    <location>
        <begin position="41"/>
        <end position="212"/>
    </location>
</feature>
<dbReference type="EMBL" id="NBXE01000024">
    <property type="protein sequence ID" value="RFA26529.1"/>
    <property type="molecule type" value="Genomic_DNA"/>
</dbReference>
<evidence type="ECO:0000313" key="12">
    <source>
        <dbReference type="EMBL" id="RFA26529.1"/>
    </source>
</evidence>
<dbReference type="GO" id="GO:0005840">
    <property type="term" value="C:ribosome"/>
    <property type="evidence" value="ECO:0007669"/>
    <property type="project" value="TreeGrafter"/>
</dbReference>
<organism evidence="12 13">
    <name type="scientific">Subtercola boreus</name>
    <dbReference type="NCBI Taxonomy" id="120213"/>
    <lineage>
        <taxon>Bacteria</taxon>
        <taxon>Bacillati</taxon>
        <taxon>Actinomycetota</taxon>
        <taxon>Actinomycetes</taxon>
        <taxon>Micrococcales</taxon>
        <taxon>Microbacteriaceae</taxon>
        <taxon>Subtercola</taxon>
    </lineage>
</organism>
<dbReference type="PROSITE" id="PS00039">
    <property type="entry name" value="DEAD_ATP_HELICASE"/>
    <property type="match status" value="1"/>
</dbReference>
<feature type="domain" description="Helicase C-terminal" evidence="10">
    <location>
        <begin position="240"/>
        <end position="392"/>
    </location>
</feature>
<dbReference type="EC" id="3.6.4.13" evidence="1"/>
<keyword evidence="2 7" id="KW-0547">Nucleotide-binding</keyword>
<keyword evidence="5 7" id="KW-0067">ATP-binding</keyword>
<dbReference type="PROSITE" id="PS51194">
    <property type="entry name" value="HELICASE_CTER"/>
    <property type="match status" value="1"/>
</dbReference>
<dbReference type="GO" id="GO:0009409">
    <property type="term" value="P:response to cold"/>
    <property type="evidence" value="ECO:0007669"/>
    <property type="project" value="TreeGrafter"/>
</dbReference>
<feature type="compositionally biased region" description="Basic and acidic residues" evidence="8">
    <location>
        <begin position="427"/>
        <end position="440"/>
    </location>
</feature>
<feature type="compositionally biased region" description="Low complexity" evidence="8">
    <location>
        <begin position="584"/>
        <end position="596"/>
    </location>
</feature>
<feature type="compositionally biased region" description="Basic residues" evidence="8">
    <location>
        <begin position="638"/>
        <end position="652"/>
    </location>
</feature>
<dbReference type="InterPro" id="IPR000629">
    <property type="entry name" value="RNA-helicase_DEAD-box_CS"/>
</dbReference>
<evidence type="ECO:0000259" key="10">
    <source>
        <dbReference type="PROSITE" id="PS51194"/>
    </source>
</evidence>
<evidence type="ECO:0000313" key="13">
    <source>
        <dbReference type="Proteomes" id="UP000257080"/>
    </source>
</evidence>
<dbReference type="PANTHER" id="PTHR47963">
    <property type="entry name" value="DEAD-BOX ATP-DEPENDENT RNA HELICASE 47, MITOCHONDRIAL"/>
    <property type="match status" value="1"/>
</dbReference>
<dbReference type="CDD" id="cd18787">
    <property type="entry name" value="SF2_C_DEAD"/>
    <property type="match status" value="1"/>
</dbReference>
<evidence type="ECO:0000256" key="6">
    <source>
        <dbReference type="PROSITE-ProRule" id="PRU00552"/>
    </source>
</evidence>
<dbReference type="Gene3D" id="3.40.50.300">
    <property type="entry name" value="P-loop containing nucleotide triphosphate hydrolases"/>
    <property type="match status" value="2"/>
</dbReference>